<sequence length="79" mass="8462">MSIQPIIDQVPPLWGIKRAILIVFSFFGFMGGSCLDVFTDKIPTFLLNRPLLRGGIGAVIGAILAGIVGLIISKLHKGE</sequence>
<accession>A0A101HI05</accession>
<reference evidence="3" key="1">
    <citation type="journal article" date="2015" name="MBio">
        <title>Genome-Resolved Metagenomic Analysis Reveals Roles for Candidate Phyla and Other Microbial Community Members in Biogeochemical Transformations in Oil Reservoirs.</title>
        <authorList>
            <person name="Hu P."/>
            <person name="Tom L."/>
            <person name="Singh A."/>
            <person name="Thomas B.C."/>
            <person name="Baker B.J."/>
            <person name="Piceno Y.M."/>
            <person name="Andersen G.L."/>
            <person name="Banfield J.F."/>
        </authorList>
    </citation>
    <scope>NUCLEOTIDE SEQUENCE [LARGE SCALE GENOMIC DNA]</scope>
</reference>
<keyword evidence="1" id="KW-0472">Membrane</keyword>
<feature type="transmembrane region" description="Helical" evidence="1">
    <location>
        <begin position="51"/>
        <end position="72"/>
    </location>
</feature>
<dbReference type="AlphaFoldDB" id="A0A101HI05"/>
<keyword evidence="1" id="KW-1133">Transmembrane helix</keyword>
<evidence type="ECO:0000256" key="1">
    <source>
        <dbReference type="SAM" id="Phobius"/>
    </source>
</evidence>
<keyword evidence="1" id="KW-0812">Transmembrane</keyword>
<gene>
    <name evidence="2" type="ORF">XD93_0594</name>
</gene>
<evidence type="ECO:0000313" key="2">
    <source>
        <dbReference type="EMBL" id="KUK77008.1"/>
    </source>
</evidence>
<proteinExistence type="predicted"/>
<feature type="transmembrane region" description="Helical" evidence="1">
    <location>
        <begin position="20"/>
        <end position="39"/>
    </location>
</feature>
<dbReference type="Proteomes" id="UP000053904">
    <property type="component" value="Unassembled WGS sequence"/>
</dbReference>
<comment type="caution">
    <text evidence="2">The sequence shown here is derived from an EMBL/GenBank/DDBJ whole genome shotgun (WGS) entry which is preliminary data.</text>
</comment>
<name>A0A101HI05_9BACT</name>
<dbReference type="EMBL" id="LGGO01000076">
    <property type="protein sequence ID" value="KUK77008.1"/>
    <property type="molecule type" value="Genomic_DNA"/>
</dbReference>
<organism evidence="2 3">
    <name type="scientific">candidate division WS6 bacterium 34_10</name>
    <dbReference type="NCBI Taxonomy" id="1641389"/>
    <lineage>
        <taxon>Bacteria</taxon>
        <taxon>Candidatus Dojkabacteria</taxon>
    </lineage>
</organism>
<protein>
    <submittedName>
        <fullName evidence="2">Uncharacterized protein</fullName>
    </submittedName>
</protein>
<evidence type="ECO:0000313" key="3">
    <source>
        <dbReference type="Proteomes" id="UP000053904"/>
    </source>
</evidence>